<sequence length="142" mass="16527">MGMGGKENEETPEVYSGALPDPMQLEWFKKYRDNETKTMSALKSLTFFVSFLLILGIVCYGNRDYHQYLMGKEIKAIFPRVAQINDALEFWTWMMTIFAPGIYTTNWYNGDEETNKVYISDKSSLLIGMPRIRQLRIEKGKD</sequence>
<dbReference type="InterPro" id="IPR046791">
    <property type="entry name" value="Polycystin_dom"/>
</dbReference>
<dbReference type="GO" id="GO:0050982">
    <property type="term" value="P:detection of mechanical stimulus"/>
    <property type="evidence" value="ECO:0007669"/>
    <property type="project" value="TreeGrafter"/>
</dbReference>
<feature type="domain" description="Polycystin" evidence="7">
    <location>
        <begin position="82"/>
        <end position="139"/>
    </location>
</feature>
<evidence type="ECO:0000256" key="3">
    <source>
        <dbReference type="ARBA" id="ARBA00022692"/>
    </source>
</evidence>
<dbReference type="AlphaFoldDB" id="A0A9X0CII4"/>
<dbReference type="InterPro" id="IPR051223">
    <property type="entry name" value="Polycystin"/>
</dbReference>
<keyword evidence="9" id="KW-1185">Reference proteome</keyword>
<evidence type="ECO:0000256" key="5">
    <source>
        <dbReference type="ARBA" id="ARBA00023136"/>
    </source>
</evidence>
<comment type="caution">
    <text evidence="8">The sequence shown here is derived from an EMBL/GenBank/DDBJ whole genome shotgun (WGS) entry which is preliminary data.</text>
</comment>
<keyword evidence="5 6" id="KW-0472">Membrane</keyword>
<protein>
    <recommendedName>
        <fullName evidence="7">Polycystin domain-containing protein</fullName>
    </recommendedName>
</protein>
<comment type="similarity">
    <text evidence="2">Belongs to the polycystin family.</text>
</comment>
<dbReference type="EMBL" id="MU827325">
    <property type="protein sequence ID" value="KAJ7356060.1"/>
    <property type="molecule type" value="Genomic_DNA"/>
</dbReference>
<evidence type="ECO:0000256" key="4">
    <source>
        <dbReference type="ARBA" id="ARBA00022989"/>
    </source>
</evidence>
<dbReference type="GO" id="GO:0005262">
    <property type="term" value="F:calcium channel activity"/>
    <property type="evidence" value="ECO:0007669"/>
    <property type="project" value="TreeGrafter"/>
</dbReference>
<evidence type="ECO:0000313" key="8">
    <source>
        <dbReference type="EMBL" id="KAJ7356060.1"/>
    </source>
</evidence>
<keyword evidence="3 6" id="KW-0812">Transmembrane</keyword>
<keyword evidence="4 6" id="KW-1133">Transmembrane helix</keyword>
<proteinExistence type="inferred from homology"/>
<dbReference type="PANTHER" id="PTHR10877:SF150">
    <property type="entry name" value="REJ DOMAIN-CONTAINING PROTEIN"/>
    <property type="match status" value="1"/>
</dbReference>
<reference evidence="8" key="1">
    <citation type="submission" date="2023-01" db="EMBL/GenBank/DDBJ databases">
        <title>Genome assembly of the deep-sea coral Lophelia pertusa.</title>
        <authorList>
            <person name="Herrera S."/>
            <person name="Cordes E."/>
        </authorList>
    </citation>
    <scope>NUCLEOTIDE SEQUENCE</scope>
    <source>
        <strain evidence="8">USNM1676648</strain>
        <tissue evidence="8">Polyp</tissue>
    </source>
</reference>
<dbReference type="Pfam" id="PF20519">
    <property type="entry name" value="Polycystin_dom"/>
    <property type="match status" value="1"/>
</dbReference>
<evidence type="ECO:0000313" key="9">
    <source>
        <dbReference type="Proteomes" id="UP001163046"/>
    </source>
</evidence>
<gene>
    <name evidence="8" type="ORF">OS493_026983</name>
</gene>
<evidence type="ECO:0000256" key="2">
    <source>
        <dbReference type="ARBA" id="ARBA00007200"/>
    </source>
</evidence>
<accession>A0A9X0CII4</accession>
<dbReference type="GO" id="GO:0016020">
    <property type="term" value="C:membrane"/>
    <property type="evidence" value="ECO:0007669"/>
    <property type="project" value="UniProtKB-SubCell"/>
</dbReference>
<comment type="subcellular location">
    <subcellularLocation>
        <location evidence="1">Membrane</location>
        <topology evidence="1">Multi-pass membrane protein</topology>
    </subcellularLocation>
</comment>
<evidence type="ECO:0000259" key="7">
    <source>
        <dbReference type="Pfam" id="PF20519"/>
    </source>
</evidence>
<name>A0A9X0CII4_9CNID</name>
<organism evidence="8 9">
    <name type="scientific">Desmophyllum pertusum</name>
    <dbReference type="NCBI Taxonomy" id="174260"/>
    <lineage>
        <taxon>Eukaryota</taxon>
        <taxon>Metazoa</taxon>
        <taxon>Cnidaria</taxon>
        <taxon>Anthozoa</taxon>
        <taxon>Hexacorallia</taxon>
        <taxon>Scleractinia</taxon>
        <taxon>Caryophylliina</taxon>
        <taxon>Caryophylliidae</taxon>
        <taxon>Desmophyllum</taxon>
    </lineage>
</organism>
<dbReference type="PANTHER" id="PTHR10877">
    <property type="entry name" value="POLYCYSTIN FAMILY MEMBER"/>
    <property type="match status" value="1"/>
</dbReference>
<evidence type="ECO:0000256" key="6">
    <source>
        <dbReference type="SAM" id="Phobius"/>
    </source>
</evidence>
<evidence type="ECO:0000256" key="1">
    <source>
        <dbReference type="ARBA" id="ARBA00004141"/>
    </source>
</evidence>
<feature type="transmembrane region" description="Helical" evidence="6">
    <location>
        <begin position="41"/>
        <end position="60"/>
    </location>
</feature>
<dbReference type="Proteomes" id="UP001163046">
    <property type="component" value="Unassembled WGS sequence"/>
</dbReference>